<dbReference type="EMBL" id="CP137892">
    <property type="protein sequence ID" value="WPC03464.1"/>
    <property type="molecule type" value="Genomic_DNA"/>
</dbReference>
<name>A0ABZ0PQP0_9PSED</name>
<keyword evidence="2" id="KW-1185">Reference proteome</keyword>
<protein>
    <submittedName>
        <fullName evidence="1">Uncharacterized protein</fullName>
    </submittedName>
</protein>
<reference evidence="1 2" key="1">
    <citation type="submission" date="2023-11" db="EMBL/GenBank/DDBJ databases">
        <title>Complete genome of Pseudomonas benzenivorans BA3361.</title>
        <authorList>
            <person name="Shin S.Y."/>
            <person name="Song J."/>
            <person name="Kang H."/>
        </authorList>
    </citation>
    <scope>NUCLEOTIDE SEQUENCE [LARGE SCALE GENOMIC DNA]</scope>
    <source>
        <strain evidence="1 2">HNIBRBA3361</strain>
    </source>
</reference>
<proteinExistence type="predicted"/>
<accession>A0ABZ0PQP0</accession>
<evidence type="ECO:0000313" key="2">
    <source>
        <dbReference type="Proteomes" id="UP001305928"/>
    </source>
</evidence>
<evidence type="ECO:0000313" key="1">
    <source>
        <dbReference type="EMBL" id="WPC03464.1"/>
    </source>
</evidence>
<organism evidence="1 2">
    <name type="scientific">Pseudomonas benzenivorans</name>
    <dbReference type="NCBI Taxonomy" id="556533"/>
    <lineage>
        <taxon>Bacteria</taxon>
        <taxon>Pseudomonadati</taxon>
        <taxon>Pseudomonadota</taxon>
        <taxon>Gammaproteobacteria</taxon>
        <taxon>Pseudomonadales</taxon>
        <taxon>Pseudomonadaceae</taxon>
        <taxon>Pseudomonas</taxon>
    </lineage>
</organism>
<gene>
    <name evidence="1" type="ORF">SBP02_11780</name>
</gene>
<dbReference type="Proteomes" id="UP001305928">
    <property type="component" value="Chromosome"/>
</dbReference>
<dbReference type="RefSeq" id="WP_318641954.1">
    <property type="nucleotide sequence ID" value="NZ_CP137892.1"/>
</dbReference>
<sequence>MSFTQQLESVKELIESLPQSPKVEIYNGAFTEDVLKTIKIDGQRPHILIGCGGGPFTQNAPKLEVEAAFIALVIGKADKSGQGNSKITSDCAYDLAKKVSKYRGNPQINTSLPVLQSIEELSSGMTNGLNYSVWAVDWTQKMVLV</sequence>